<comment type="caution">
    <text evidence="1">The sequence shown here is derived from an EMBL/GenBank/DDBJ whole genome shotgun (WGS) entry which is preliminary data.</text>
</comment>
<dbReference type="RefSeq" id="WP_132381863.1">
    <property type="nucleotide sequence ID" value="NZ_DAIPCY010000017.1"/>
</dbReference>
<dbReference type="OrthoDB" id="9814778at2"/>
<dbReference type="Proteomes" id="UP000295726">
    <property type="component" value="Unassembled WGS sequence"/>
</dbReference>
<dbReference type="EMBL" id="SLZZ01000015">
    <property type="protein sequence ID" value="TCS77704.1"/>
    <property type="molecule type" value="Genomic_DNA"/>
</dbReference>
<gene>
    <name evidence="1" type="ORF">EDD59_11521</name>
</gene>
<dbReference type="AlphaFoldDB" id="A0A4R3K4K0"/>
<name>A0A4R3K4K0_9FIRM</name>
<reference evidence="1 2" key="1">
    <citation type="submission" date="2019-03" db="EMBL/GenBank/DDBJ databases">
        <title>Genomic Encyclopedia of Type Strains, Phase IV (KMG-IV): sequencing the most valuable type-strain genomes for metagenomic binning, comparative biology and taxonomic classification.</title>
        <authorList>
            <person name="Goeker M."/>
        </authorList>
    </citation>
    <scope>NUCLEOTIDE SEQUENCE [LARGE SCALE GENOMIC DNA]</scope>
    <source>
        <strain evidence="1 2">DSM 29489</strain>
    </source>
</reference>
<sequence>MKYYGQLIDERVFGYPALAEIISENRNTIYSLIREYLQKHYVEQVKKGLYVAVSMETGAPVASRFEIGSHILENGYISHHSAFEYLGFTNQMMHTVQVSGSGRFRPFSFDGYQYQCFPERIKPGVLQKENKIKVTDTERTVLDSVNDLEKAGGISELYHCLQMVPFLDEDKLLYYLELYGKQFLYQKAGFILEPLKEDLKLTEQFFDKCREYMGKSRRYFSDTMERQTMEYVSAWQMYVPKNFKRMAELEE</sequence>
<organism evidence="1 2">
    <name type="scientific">Muricomes intestini</name>
    <dbReference type="NCBI Taxonomy" id="1796634"/>
    <lineage>
        <taxon>Bacteria</taxon>
        <taxon>Bacillati</taxon>
        <taxon>Bacillota</taxon>
        <taxon>Clostridia</taxon>
        <taxon>Lachnospirales</taxon>
        <taxon>Lachnospiraceae</taxon>
        <taxon>Muricomes</taxon>
    </lineage>
</organism>
<keyword evidence="2" id="KW-1185">Reference proteome</keyword>
<evidence type="ECO:0000313" key="2">
    <source>
        <dbReference type="Proteomes" id="UP000295726"/>
    </source>
</evidence>
<evidence type="ECO:0000313" key="1">
    <source>
        <dbReference type="EMBL" id="TCS77704.1"/>
    </source>
</evidence>
<accession>A0A4R3K4K0</accession>
<proteinExistence type="predicted"/>
<protein>
    <submittedName>
        <fullName evidence="1">Putative transcriptional regulator of viral defense system</fullName>
    </submittedName>
</protein>